<dbReference type="PANTHER" id="PTHR12619:SF5">
    <property type="entry name" value="TRANSCRIPTION FACTOR RFX4"/>
    <property type="match status" value="1"/>
</dbReference>
<dbReference type="Pfam" id="PF25340">
    <property type="entry name" value="BCD_RFX"/>
    <property type="match status" value="1"/>
</dbReference>
<dbReference type="InterPro" id="IPR003150">
    <property type="entry name" value="DNA-bd_RFX"/>
</dbReference>
<feature type="compositionally biased region" description="Polar residues" evidence="2">
    <location>
        <begin position="732"/>
        <end position="799"/>
    </location>
</feature>
<dbReference type="FunFam" id="1.10.10.10:FF:000119">
    <property type="entry name" value="DNA damage and replication checkpoint protein"/>
    <property type="match status" value="1"/>
</dbReference>
<keyword evidence="1" id="KW-0238">DNA-binding</keyword>
<accession>A0A2P8A802</accession>
<feature type="region of interest" description="Disordered" evidence="2">
    <location>
        <begin position="121"/>
        <end position="140"/>
    </location>
</feature>
<dbReference type="PROSITE" id="PS51526">
    <property type="entry name" value="RFX_DBD"/>
    <property type="match status" value="1"/>
</dbReference>
<evidence type="ECO:0000313" key="4">
    <source>
        <dbReference type="EMBL" id="PSK56586.1"/>
    </source>
</evidence>
<dbReference type="SUPFAM" id="SSF46785">
    <property type="entry name" value="Winged helix' DNA-binding domain"/>
    <property type="match status" value="1"/>
</dbReference>
<dbReference type="Proteomes" id="UP000243723">
    <property type="component" value="Unassembled WGS sequence"/>
</dbReference>
<evidence type="ECO:0000256" key="1">
    <source>
        <dbReference type="ARBA" id="ARBA00023125"/>
    </source>
</evidence>
<evidence type="ECO:0000256" key="2">
    <source>
        <dbReference type="SAM" id="MobiDB-lite"/>
    </source>
</evidence>
<dbReference type="GO" id="GO:0000978">
    <property type="term" value="F:RNA polymerase II cis-regulatory region sequence-specific DNA binding"/>
    <property type="evidence" value="ECO:0007669"/>
    <property type="project" value="TreeGrafter"/>
</dbReference>
<gene>
    <name evidence="4" type="ORF">B9Z65_6210</name>
</gene>
<dbReference type="PANTHER" id="PTHR12619">
    <property type="entry name" value="RFX TRANSCRIPTION FACTOR FAMILY"/>
    <property type="match status" value="1"/>
</dbReference>
<evidence type="ECO:0000313" key="5">
    <source>
        <dbReference type="Proteomes" id="UP000243723"/>
    </source>
</evidence>
<dbReference type="InterPro" id="IPR036388">
    <property type="entry name" value="WH-like_DNA-bd_sf"/>
</dbReference>
<dbReference type="InterPro" id="IPR057321">
    <property type="entry name" value="RFX1-4/6/8-like_BCD"/>
</dbReference>
<dbReference type="STRING" id="40998.A0A2P8A802"/>
<feature type="compositionally biased region" description="Low complexity" evidence="2">
    <location>
        <begin position="712"/>
        <end position="726"/>
    </location>
</feature>
<dbReference type="Gene3D" id="1.10.10.10">
    <property type="entry name" value="Winged helix-like DNA-binding domain superfamily/Winged helix DNA-binding domain"/>
    <property type="match status" value="1"/>
</dbReference>
<name>A0A2P8A802_9PEZI</name>
<protein>
    <submittedName>
        <fullName evidence="4">Protein sak1</fullName>
    </submittedName>
</protein>
<feature type="compositionally biased region" description="Polar residues" evidence="2">
    <location>
        <begin position="847"/>
        <end position="858"/>
    </location>
</feature>
<feature type="compositionally biased region" description="Polar residues" evidence="2">
    <location>
        <begin position="695"/>
        <end position="711"/>
    </location>
</feature>
<reference evidence="4 5" key="1">
    <citation type="submission" date="2017-05" db="EMBL/GenBank/DDBJ databases">
        <title>Draft genome sequence of Elsinoe australis.</title>
        <authorList>
            <person name="Cheng Q."/>
        </authorList>
    </citation>
    <scope>NUCLEOTIDE SEQUENCE [LARGE SCALE GENOMIC DNA]</scope>
    <source>
        <strain evidence="4 5">NL1</strain>
    </source>
</reference>
<feature type="compositionally biased region" description="Basic residues" evidence="2">
    <location>
        <begin position="1"/>
        <end position="17"/>
    </location>
</feature>
<feature type="compositionally biased region" description="Low complexity" evidence="2">
    <location>
        <begin position="800"/>
        <end position="828"/>
    </location>
</feature>
<dbReference type="AlphaFoldDB" id="A0A2P8A802"/>
<feature type="compositionally biased region" description="Low complexity" evidence="2">
    <location>
        <begin position="23"/>
        <end position="33"/>
    </location>
</feature>
<feature type="domain" description="RFX-type winged-helix" evidence="3">
    <location>
        <begin position="177"/>
        <end position="251"/>
    </location>
</feature>
<dbReference type="Pfam" id="PF02257">
    <property type="entry name" value="RFX_DNA_binding"/>
    <property type="match status" value="1"/>
</dbReference>
<comment type="caution">
    <text evidence="4">The sequence shown here is derived from an EMBL/GenBank/DDBJ whole genome shotgun (WGS) entry which is preliminary data.</text>
</comment>
<sequence length="900" mass="100306">MAFHMNRSRSNHSMRSMHRPDSRASTTSAASPAPEMIPQEMYAQQAFMTSGPEAALLQYAGTQNGMPMDPIMQQHLAAQQMQASMEQQFQPRPYTPQEGQYMMQDPGFAQMQFAHAMAPGIEPEDRRRKNSAATATNDKELRELLSRNETRALKEVAQEVIQKERTPQAEKTKQLFAMLWLRKVCKPAKTSVPRNRVYSHYATRCGTERVVPLNPASFGKLVRVIFPGIQTRRLGVRGESKYHYVDLALCDEEESSQQVASQGMGIDSQQDFRRSASAGAPSDFASGPRFNADTAAFPSADASLDFEPTPVPDNRGPPSQGRLFAYPDSRGMQRENEGSLMYEQTLRFPARSIGDFEGDDSIALPNIHPYCPPKTDTDTADALVALYRTHCTSLIDCIRFCKEKQFFRLFTSFHGTLTVPVQKLFSHPNLASWIQECDYLMYQKMVRFVSRLTLQAAPPIVITILNNISTNLHAHISKTFSSHPEHVLQAKLKPAATFASLLHRLIRVNAAAHAAANLLTIDQNREQMWREWVTMVNPKRVMEAELPGCGYDEVYKILTCDIRSLLEPLQAPPFPDNPMFSFDNQAYSVNQNSFGPMNGASATNEQGESVSTENVLDRWASFLSTLPTRFPQANTRTLLHCISSVGTAALRDITIMGGASYQTWWVMKIFVDEMSLWLAAMGGFLERTPLDSKTPAISTKTPSALNNGEMQRSNSSRSASASRLSSVDGDMSQLQNANIGQSEQRGGNNAPQLSRTHSMHSVHSNHDFTQSLDQSLHGSQMSQSTNRQPLSRQNSFHPSQQQAPQAQPKIQQTPRVQQQQAAQQQIFQSPPPFNFDLSPIKGAQPDFGSSQNAQSQQKGDVDDSGICMTFNDDEDMFAKFGIPNNHSHDFMGNELGVNAM</sequence>
<proteinExistence type="predicted"/>
<dbReference type="GO" id="GO:0000981">
    <property type="term" value="F:DNA-binding transcription factor activity, RNA polymerase II-specific"/>
    <property type="evidence" value="ECO:0007669"/>
    <property type="project" value="TreeGrafter"/>
</dbReference>
<dbReference type="InterPro" id="IPR039779">
    <property type="entry name" value="RFX-like"/>
</dbReference>
<feature type="region of interest" description="Disordered" evidence="2">
    <location>
        <begin position="689"/>
        <end position="862"/>
    </location>
</feature>
<dbReference type="InterPro" id="IPR036390">
    <property type="entry name" value="WH_DNA-bd_sf"/>
</dbReference>
<dbReference type="OrthoDB" id="10056949at2759"/>
<feature type="region of interest" description="Disordered" evidence="2">
    <location>
        <begin position="259"/>
        <end position="326"/>
    </location>
</feature>
<evidence type="ECO:0000259" key="3">
    <source>
        <dbReference type="PROSITE" id="PS51526"/>
    </source>
</evidence>
<feature type="region of interest" description="Disordered" evidence="2">
    <location>
        <begin position="1"/>
        <end position="33"/>
    </location>
</feature>
<organism evidence="4 5">
    <name type="scientific">Elsinoe australis</name>
    <dbReference type="NCBI Taxonomy" id="40998"/>
    <lineage>
        <taxon>Eukaryota</taxon>
        <taxon>Fungi</taxon>
        <taxon>Dikarya</taxon>
        <taxon>Ascomycota</taxon>
        <taxon>Pezizomycotina</taxon>
        <taxon>Dothideomycetes</taxon>
        <taxon>Dothideomycetidae</taxon>
        <taxon>Myriangiales</taxon>
        <taxon>Elsinoaceae</taxon>
        <taxon>Elsinoe</taxon>
    </lineage>
</organism>
<dbReference type="EMBL" id="NHZQ01000060">
    <property type="protein sequence ID" value="PSK56586.1"/>
    <property type="molecule type" value="Genomic_DNA"/>
</dbReference>
<keyword evidence="5" id="KW-1185">Reference proteome</keyword>